<comment type="caution">
    <text evidence="1">The sequence shown here is derived from an EMBL/GenBank/DDBJ whole genome shotgun (WGS) entry which is preliminary data.</text>
</comment>
<gene>
    <name evidence="1" type="ORF">Amon02_000099000</name>
</gene>
<dbReference type="Proteomes" id="UP001165064">
    <property type="component" value="Unassembled WGS sequence"/>
</dbReference>
<evidence type="ECO:0000313" key="2">
    <source>
        <dbReference type="Proteomes" id="UP001165064"/>
    </source>
</evidence>
<name>A0ACB5STF0_AMBMO</name>
<reference evidence="1" key="1">
    <citation type="submission" date="2023-04" db="EMBL/GenBank/DDBJ databases">
        <title>Ambrosiozyma monospora NBRC 10751.</title>
        <authorList>
            <person name="Ichikawa N."/>
            <person name="Sato H."/>
            <person name="Tonouchi N."/>
        </authorList>
    </citation>
    <scope>NUCLEOTIDE SEQUENCE</scope>
    <source>
        <strain evidence="1">NBRC 10751</strain>
    </source>
</reference>
<sequence length="536" mass="58035">MSENKSNVGIVSAQSLVDVVKRENEMFAASMHQDAHEFLNFLINNVLDTADMFCRSKDLPNCGFRDLFEGLLTSETKCLACENVSTRDEPFLDLSIDLQQNTSITHCLRNFSQIEMLSESNKFFCENCHGLQEAAKTIKVKKSPKILALHLKRFKYSETLGRMVKLFSRVEYNKTLRIFNTTADSKDQDQLYELYAVVVHIGGGPYHGHYVSLIKTAKYGWLLFDDETVEAIDDNFVYRFYGDGPGISTAYLLFYRLVEDEASFMEKNLYSGLDDDECDLNSNLSNLNSSSGAGVGVGVNHQHSSNGLAKALSNSTVVSSDSCKVNPNLNGTPIPTPTATPTRTPVPTSTTNTPTQRPTSPSASATQPQPQSQSKSQRQASPLSLQTSPSTQPQTTANGHHIAALRHLSSSSHDNIHANGNGSHSNVSVNSHNQNSVAGSGSHHSLLHKTISRGSSLLGGGGNNDGNGGGSGSRNASGVGLGGLSSVGSLPSNGVVSEEAELEDEKNEKEKEKEKGKSKSMFGIKKSRFGFKKSKN</sequence>
<proteinExistence type="predicted"/>
<accession>A0ACB5STF0</accession>
<protein>
    <submittedName>
        <fullName evidence="1">Unnamed protein product</fullName>
    </submittedName>
</protein>
<evidence type="ECO:0000313" key="1">
    <source>
        <dbReference type="EMBL" id="GME72437.1"/>
    </source>
</evidence>
<dbReference type="EMBL" id="BSXS01000422">
    <property type="protein sequence ID" value="GME72437.1"/>
    <property type="molecule type" value="Genomic_DNA"/>
</dbReference>
<organism evidence="1 2">
    <name type="scientific">Ambrosiozyma monospora</name>
    <name type="common">Yeast</name>
    <name type="synonym">Endomycopsis monosporus</name>
    <dbReference type="NCBI Taxonomy" id="43982"/>
    <lineage>
        <taxon>Eukaryota</taxon>
        <taxon>Fungi</taxon>
        <taxon>Dikarya</taxon>
        <taxon>Ascomycota</taxon>
        <taxon>Saccharomycotina</taxon>
        <taxon>Pichiomycetes</taxon>
        <taxon>Pichiales</taxon>
        <taxon>Pichiaceae</taxon>
        <taxon>Ambrosiozyma</taxon>
    </lineage>
</organism>
<keyword evidence="2" id="KW-1185">Reference proteome</keyword>